<dbReference type="AlphaFoldDB" id="A0A6J7E3D0"/>
<proteinExistence type="predicted"/>
<reference evidence="1" key="1">
    <citation type="submission" date="2020-05" db="EMBL/GenBank/DDBJ databases">
        <authorList>
            <person name="Chiriac C."/>
            <person name="Salcher M."/>
            <person name="Ghai R."/>
            <person name="Kavagutti S V."/>
        </authorList>
    </citation>
    <scope>NUCLEOTIDE SEQUENCE</scope>
</reference>
<evidence type="ECO:0000313" key="1">
    <source>
        <dbReference type="EMBL" id="CAB4875344.1"/>
    </source>
</evidence>
<gene>
    <name evidence="1" type="ORF">UFOPK3376_01091</name>
</gene>
<dbReference type="EMBL" id="CAFBLP010000021">
    <property type="protein sequence ID" value="CAB4875344.1"/>
    <property type="molecule type" value="Genomic_DNA"/>
</dbReference>
<name>A0A6J7E3D0_9ZZZZ</name>
<sequence length="205" mass="22981">MAHRSHPLFRTHHALRIKGFAKTEVVAEVAGHPVETAEQHLQELVEKGHAQFREARSLWQLTPDGRSAHAEALAIDTAHLHPESLTHIYDPFLALNSRFKELCGDWQLRNGVPNDHTDVAYDAAVVARLVALNAEAQPLVVAIGHEFERFADYSRRLAETCQRVVGGETTMFTGVMCGSYHDVWMELHEDLILTQGIDRAQEGSF</sequence>
<accession>A0A6J7E3D0</accession>
<protein>
    <submittedName>
        <fullName evidence="1">Unannotated protein</fullName>
    </submittedName>
</protein>
<organism evidence="1">
    <name type="scientific">freshwater metagenome</name>
    <dbReference type="NCBI Taxonomy" id="449393"/>
    <lineage>
        <taxon>unclassified sequences</taxon>
        <taxon>metagenomes</taxon>
        <taxon>ecological metagenomes</taxon>
    </lineage>
</organism>